<dbReference type="Proteomes" id="UP000635278">
    <property type="component" value="Unassembled WGS sequence"/>
</dbReference>
<keyword evidence="7" id="KW-0804">Transcription</keyword>
<feature type="domain" description="Response regulatory" evidence="10">
    <location>
        <begin position="2"/>
        <end position="113"/>
    </location>
</feature>
<evidence type="ECO:0000256" key="5">
    <source>
        <dbReference type="ARBA" id="ARBA00023125"/>
    </source>
</evidence>
<evidence type="ECO:0000256" key="3">
    <source>
        <dbReference type="ARBA" id="ARBA00023012"/>
    </source>
</evidence>
<keyword evidence="6" id="KW-0010">Activator</keyword>
<dbReference type="RefSeq" id="WP_173584036.1">
    <property type="nucleotide sequence ID" value="NZ_WOTB01000018.1"/>
</dbReference>
<evidence type="ECO:0000313" key="12">
    <source>
        <dbReference type="Proteomes" id="UP000635278"/>
    </source>
</evidence>
<dbReference type="InterPro" id="IPR058031">
    <property type="entry name" value="AAA_lid_NorR"/>
</dbReference>
<feature type="domain" description="Sigma-54 factor interaction" evidence="9">
    <location>
        <begin position="119"/>
        <end position="348"/>
    </location>
</feature>
<dbReference type="PRINTS" id="PR01590">
    <property type="entry name" value="HTHFIS"/>
</dbReference>
<evidence type="ECO:0000256" key="1">
    <source>
        <dbReference type="ARBA" id="ARBA00022741"/>
    </source>
</evidence>
<evidence type="ECO:0000259" key="9">
    <source>
        <dbReference type="PROSITE" id="PS50045"/>
    </source>
</evidence>
<dbReference type="SUPFAM" id="SSF52172">
    <property type="entry name" value="CheY-like"/>
    <property type="match status" value="1"/>
</dbReference>
<keyword evidence="4" id="KW-0805">Transcription regulation</keyword>
<comment type="caution">
    <text evidence="11">The sequence shown here is derived from an EMBL/GenBank/DDBJ whole genome shotgun (WGS) entry which is preliminary data.</text>
</comment>
<keyword evidence="3" id="KW-0902">Two-component regulatory system</keyword>
<gene>
    <name evidence="11" type="ORF">GOB93_13495</name>
</gene>
<dbReference type="Pfam" id="PF25601">
    <property type="entry name" value="AAA_lid_14"/>
    <property type="match status" value="1"/>
</dbReference>
<dbReference type="InterPro" id="IPR001789">
    <property type="entry name" value="Sig_transdc_resp-reg_receiver"/>
</dbReference>
<keyword evidence="1" id="KW-0547">Nucleotide-binding</keyword>
<proteinExistence type="predicted"/>
<accession>A0ABX0JS77</accession>
<dbReference type="InterPro" id="IPR009057">
    <property type="entry name" value="Homeodomain-like_sf"/>
</dbReference>
<evidence type="ECO:0000256" key="4">
    <source>
        <dbReference type="ARBA" id="ARBA00023015"/>
    </source>
</evidence>
<dbReference type="InterPro" id="IPR025943">
    <property type="entry name" value="Sigma_54_int_dom_ATP-bd_2"/>
</dbReference>
<dbReference type="Pfam" id="PF02954">
    <property type="entry name" value="HTH_8"/>
    <property type="match status" value="1"/>
</dbReference>
<dbReference type="InterPro" id="IPR002197">
    <property type="entry name" value="HTH_Fis"/>
</dbReference>
<sequence length="447" mass="48151">MRVLIVGPLSGELGKAASIVLARGALVDHAESVDQAISRICGQGDHKLIICGIESAIARLVEGLRRERISTPVLACGPEDPELAALAIANGAEDYIPLPPDPDLIAAFIQNATDETQTVLSCDPVMRGVLAKADRIAASDASVLITGESGTGKEVMARHIHQNSRRSRGPFVALNCAALPETLVESELFGHEKGAFSGATARRIGRFEAANGGTLLLDEISEMDVRLQAKLLRAIQEREIDRLGGNAPVSVDVRLIATSNRDLPAEVAAGRFREDLYFRLNVVSIALPPLRSRPLDIAFLARHFARYYSEMNGLPDRPVTAEAMTRLENAIWRGNVRELENTMHRAVLMAPGTVIDADAFEFPEMPVPAASGKSVSSPETMSPWVGHRMDEVEQALILDTLSHTDGNRTHAASLLGISIRALRNKLRDYAQQGAAIPPPSQGMTAPQ</sequence>
<reference evidence="11 12" key="1">
    <citation type="journal article" date="2020" name="Int. J. Syst. Evol. Microbiol.">
        <title>Novel acetic acid bacteria from cider fermentations: Acetobacter conturbans sp. nov. and Acetobacter fallax sp. nov.</title>
        <authorList>
            <person name="Sombolestani A.S."/>
            <person name="Cleenwerck I."/>
            <person name="Cnockaert M."/>
            <person name="Borremans W."/>
            <person name="Wieme A.D."/>
            <person name="De Vuyst L."/>
            <person name="Vandamme P."/>
        </authorList>
    </citation>
    <scope>NUCLEOTIDE SEQUENCE [LARGE SCALE GENOMIC DNA]</scope>
    <source>
        <strain evidence="11 12">LMG 30640</strain>
    </source>
</reference>
<dbReference type="CDD" id="cd00009">
    <property type="entry name" value="AAA"/>
    <property type="match status" value="1"/>
</dbReference>
<dbReference type="SUPFAM" id="SSF52540">
    <property type="entry name" value="P-loop containing nucleoside triphosphate hydrolases"/>
    <property type="match status" value="1"/>
</dbReference>
<evidence type="ECO:0000256" key="6">
    <source>
        <dbReference type="ARBA" id="ARBA00023159"/>
    </source>
</evidence>
<dbReference type="InterPro" id="IPR025662">
    <property type="entry name" value="Sigma_54_int_dom_ATP-bd_1"/>
</dbReference>
<dbReference type="PROSITE" id="PS00676">
    <property type="entry name" value="SIGMA54_INTERACT_2"/>
    <property type="match status" value="1"/>
</dbReference>
<dbReference type="PROSITE" id="PS50110">
    <property type="entry name" value="RESPONSE_REGULATORY"/>
    <property type="match status" value="1"/>
</dbReference>
<evidence type="ECO:0000256" key="2">
    <source>
        <dbReference type="ARBA" id="ARBA00022840"/>
    </source>
</evidence>
<dbReference type="InterPro" id="IPR003593">
    <property type="entry name" value="AAA+_ATPase"/>
</dbReference>
<name>A0ABX0JS77_9PROT</name>
<dbReference type="Gene3D" id="1.10.10.60">
    <property type="entry name" value="Homeodomain-like"/>
    <property type="match status" value="1"/>
</dbReference>
<evidence type="ECO:0000313" key="11">
    <source>
        <dbReference type="EMBL" id="NHN85648.1"/>
    </source>
</evidence>
<protein>
    <submittedName>
        <fullName evidence="11">AAA domain-containing protein</fullName>
    </submittedName>
</protein>
<dbReference type="EMBL" id="WOTB01000018">
    <property type="protein sequence ID" value="NHN85648.1"/>
    <property type="molecule type" value="Genomic_DNA"/>
</dbReference>
<evidence type="ECO:0000256" key="7">
    <source>
        <dbReference type="ARBA" id="ARBA00023163"/>
    </source>
</evidence>
<dbReference type="PANTHER" id="PTHR32071:SF21">
    <property type="entry name" value="TRANSCRIPTIONAL REGULATORY PROTEIN FLGR"/>
    <property type="match status" value="1"/>
</dbReference>
<dbReference type="SMART" id="SM00382">
    <property type="entry name" value="AAA"/>
    <property type="match status" value="1"/>
</dbReference>
<comment type="caution">
    <text evidence="8">Lacks conserved residue(s) required for the propagation of feature annotation.</text>
</comment>
<keyword evidence="12" id="KW-1185">Reference proteome</keyword>
<dbReference type="PROSITE" id="PS00675">
    <property type="entry name" value="SIGMA54_INTERACT_1"/>
    <property type="match status" value="1"/>
</dbReference>
<dbReference type="InterPro" id="IPR011006">
    <property type="entry name" value="CheY-like_superfamily"/>
</dbReference>
<dbReference type="InterPro" id="IPR027417">
    <property type="entry name" value="P-loop_NTPase"/>
</dbReference>
<dbReference type="PROSITE" id="PS50045">
    <property type="entry name" value="SIGMA54_INTERACT_4"/>
    <property type="match status" value="1"/>
</dbReference>
<keyword evidence="5" id="KW-0238">DNA-binding</keyword>
<organism evidence="11 12">
    <name type="scientific">Acetobacter musti</name>
    <dbReference type="NCBI Taxonomy" id="864732"/>
    <lineage>
        <taxon>Bacteria</taxon>
        <taxon>Pseudomonadati</taxon>
        <taxon>Pseudomonadota</taxon>
        <taxon>Alphaproteobacteria</taxon>
        <taxon>Acetobacterales</taxon>
        <taxon>Acetobacteraceae</taxon>
        <taxon>Acetobacter</taxon>
    </lineage>
</organism>
<dbReference type="PANTHER" id="PTHR32071">
    <property type="entry name" value="TRANSCRIPTIONAL REGULATORY PROTEIN"/>
    <property type="match status" value="1"/>
</dbReference>
<keyword evidence="2" id="KW-0067">ATP-binding</keyword>
<evidence type="ECO:0000259" key="10">
    <source>
        <dbReference type="PROSITE" id="PS50110"/>
    </source>
</evidence>
<dbReference type="Gene3D" id="1.10.8.60">
    <property type="match status" value="1"/>
</dbReference>
<dbReference type="Pfam" id="PF00158">
    <property type="entry name" value="Sigma54_activat"/>
    <property type="match status" value="1"/>
</dbReference>
<dbReference type="Gene3D" id="3.40.50.300">
    <property type="entry name" value="P-loop containing nucleotide triphosphate hydrolases"/>
    <property type="match status" value="1"/>
</dbReference>
<dbReference type="InterPro" id="IPR002078">
    <property type="entry name" value="Sigma_54_int"/>
</dbReference>
<evidence type="ECO:0000256" key="8">
    <source>
        <dbReference type="PROSITE-ProRule" id="PRU00169"/>
    </source>
</evidence>
<dbReference type="SUPFAM" id="SSF46689">
    <property type="entry name" value="Homeodomain-like"/>
    <property type="match status" value="1"/>
</dbReference>